<comment type="similarity">
    <text evidence="1">Belongs to the CoA-transferase III family.</text>
</comment>
<dbReference type="InterPro" id="IPR003673">
    <property type="entry name" value="CoA-Trfase_fam_III"/>
</dbReference>
<dbReference type="OrthoDB" id="5863171at2759"/>
<reference evidence="4" key="1">
    <citation type="submission" date="2016-06" db="UniProtKB">
        <authorList>
            <consortium name="WormBaseParasite"/>
        </authorList>
    </citation>
    <scope>IDENTIFICATION</scope>
</reference>
<sequence length="169" mass="18605">MCSSAKQIRPLNGIKVIELEGYVPVPHCGLILSDFGAKVTGEKTLPIDEHCLTRGKELILLNLKTEDGLKKAREMILCSDVLLDPFRPGVLEKLGLDPVKLLKDNKKLVVARLSGYGQTGDLSRTAGHDLNFASMSGIRTGNEFLPKDFLNAIETKKNINVIYENLFAI</sequence>
<evidence type="ECO:0000313" key="2">
    <source>
        <dbReference type="EMBL" id="VDN41950.1"/>
    </source>
</evidence>
<evidence type="ECO:0000313" key="3">
    <source>
        <dbReference type="Proteomes" id="UP000271098"/>
    </source>
</evidence>
<reference evidence="2 3" key="2">
    <citation type="submission" date="2018-11" db="EMBL/GenBank/DDBJ databases">
        <authorList>
            <consortium name="Pathogen Informatics"/>
        </authorList>
    </citation>
    <scope>NUCLEOTIDE SEQUENCE [LARGE SCALE GENOMIC DNA]</scope>
</reference>
<dbReference type="EMBL" id="UYRT01098946">
    <property type="protein sequence ID" value="VDN41950.1"/>
    <property type="molecule type" value="Genomic_DNA"/>
</dbReference>
<name>A0A183ES39_9BILA</name>
<protein>
    <submittedName>
        <fullName evidence="4">Hydroxyacid dehydrogenase</fullName>
    </submittedName>
</protein>
<dbReference type="SUPFAM" id="SSF89796">
    <property type="entry name" value="CoA-transferase family III (CaiB/BaiF)"/>
    <property type="match status" value="1"/>
</dbReference>
<dbReference type="PANTHER" id="PTHR48228">
    <property type="entry name" value="SUCCINYL-COA--D-CITRAMALATE COA-TRANSFERASE"/>
    <property type="match status" value="1"/>
</dbReference>
<proteinExistence type="inferred from homology"/>
<dbReference type="GO" id="GO:0008111">
    <property type="term" value="F:alpha-methylacyl-CoA racemase activity"/>
    <property type="evidence" value="ECO:0007669"/>
    <property type="project" value="TreeGrafter"/>
</dbReference>
<dbReference type="PANTHER" id="PTHR48228:SF5">
    <property type="entry name" value="ALPHA-METHYLACYL-COA RACEMASE"/>
    <property type="match status" value="1"/>
</dbReference>
<dbReference type="GO" id="GO:0005739">
    <property type="term" value="C:mitochondrion"/>
    <property type="evidence" value="ECO:0007669"/>
    <property type="project" value="TreeGrafter"/>
</dbReference>
<evidence type="ECO:0000313" key="4">
    <source>
        <dbReference type="WBParaSite" id="GPUH_0002381001-mRNA-1"/>
    </source>
</evidence>
<dbReference type="GO" id="GO:0008206">
    <property type="term" value="P:bile acid metabolic process"/>
    <property type="evidence" value="ECO:0007669"/>
    <property type="project" value="TreeGrafter"/>
</dbReference>
<dbReference type="InterPro" id="IPR050509">
    <property type="entry name" value="CoA-transferase_III"/>
</dbReference>
<keyword evidence="3" id="KW-1185">Reference proteome</keyword>
<dbReference type="Gene3D" id="3.40.50.10540">
    <property type="entry name" value="Crotonobetainyl-coa:carnitine coa-transferase, domain 1"/>
    <property type="match status" value="1"/>
</dbReference>
<dbReference type="InterPro" id="IPR023606">
    <property type="entry name" value="CoA-Trfase_III_dom_1_sf"/>
</dbReference>
<accession>A0A183ES39</accession>
<dbReference type="Proteomes" id="UP000271098">
    <property type="component" value="Unassembled WGS sequence"/>
</dbReference>
<dbReference type="AlphaFoldDB" id="A0A183ES39"/>
<dbReference type="Pfam" id="PF02515">
    <property type="entry name" value="CoA_transf_3"/>
    <property type="match status" value="1"/>
</dbReference>
<dbReference type="WBParaSite" id="GPUH_0002381001-mRNA-1">
    <property type="protein sequence ID" value="GPUH_0002381001-mRNA-1"/>
    <property type="gene ID" value="GPUH_0002381001"/>
</dbReference>
<gene>
    <name evidence="2" type="ORF">GPUH_LOCUS23780</name>
</gene>
<organism evidence="4">
    <name type="scientific">Gongylonema pulchrum</name>
    <dbReference type="NCBI Taxonomy" id="637853"/>
    <lineage>
        <taxon>Eukaryota</taxon>
        <taxon>Metazoa</taxon>
        <taxon>Ecdysozoa</taxon>
        <taxon>Nematoda</taxon>
        <taxon>Chromadorea</taxon>
        <taxon>Rhabditida</taxon>
        <taxon>Spirurina</taxon>
        <taxon>Spiruromorpha</taxon>
        <taxon>Spiruroidea</taxon>
        <taxon>Gongylonematidae</taxon>
        <taxon>Gongylonema</taxon>
    </lineage>
</organism>
<evidence type="ECO:0000256" key="1">
    <source>
        <dbReference type="ARBA" id="ARBA00008383"/>
    </source>
</evidence>